<reference evidence="3 4" key="1">
    <citation type="submission" date="2022-12" db="EMBL/GenBank/DDBJ databases">
        <title>Dasania phycosphaerae sp. nov., isolated from particulate material of the south coast of Korea.</title>
        <authorList>
            <person name="Jiang Y."/>
        </authorList>
    </citation>
    <scope>NUCLEOTIDE SEQUENCE [LARGE SCALE GENOMIC DNA]</scope>
    <source>
        <strain evidence="3 4">GY-19</strain>
    </source>
</reference>
<dbReference type="Proteomes" id="UP001069090">
    <property type="component" value="Unassembled WGS sequence"/>
</dbReference>
<dbReference type="EMBL" id="JAPTGG010000031">
    <property type="protein sequence ID" value="MCZ0867229.1"/>
    <property type="molecule type" value="Genomic_DNA"/>
</dbReference>
<dbReference type="Pfam" id="PF18145">
    <property type="entry name" value="SAVED"/>
    <property type="match status" value="1"/>
</dbReference>
<comment type="caution">
    <text evidence="3">The sequence shown here is derived from an EMBL/GenBank/DDBJ whole genome shotgun (WGS) entry which is preliminary data.</text>
</comment>
<dbReference type="InterPro" id="IPR003615">
    <property type="entry name" value="HNH_nuc"/>
</dbReference>
<accession>A0A9J6RT11</accession>
<dbReference type="NCBIfam" id="NF033611">
    <property type="entry name" value="SAVED"/>
    <property type="match status" value="1"/>
</dbReference>
<feature type="domain" description="HNH nuclease" evidence="1">
    <location>
        <begin position="47"/>
        <end position="92"/>
    </location>
</feature>
<dbReference type="RefSeq" id="WP_268905465.1">
    <property type="nucleotide sequence ID" value="NZ_JAPTGG010000031.1"/>
</dbReference>
<evidence type="ECO:0000313" key="3">
    <source>
        <dbReference type="EMBL" id="MCZ0867229.1"/>
    </source>
</evidence>
<gene>
    <name evidence="3" type="ORF">O0V09_18690</name>
</gene>
<dbReference type="AlphaFoldDB" id="A0A9J6RT11"/>
<feature type="domain" description="SMODS-associated and fused to various effectors" evidence="2">
    <location>
        <begin position="188"/>
        <end position="378"/>
    </location>
</feature>
<proteinExistence type="predicted"/>
<organism evidence="3 4">
    <name type="scientific">Dasania phycosphaerae</name>
    <dbReference type="NCBI Taxonomy" id="2950436"/>
    <lineage>
        <taxon>Bacteria</taxon>
        <taxon>Pseudomonadati</taxon>
        <taxon>Pseudomonadota</taxon>
        <taxon>Gammaproteobacteria</taxon>
        <taxon>Cellvibrionales</taxon>
        <taxon>Spongiibacteraceae</taxon>
        <taxon>Dasania</taxon>
    </lineage>
</organism>
<sequence length="388" mass="44281">MVSEVTRYVPDQVQRELWARAAGRCQFEGHNRLLHTSCVTHESVNTAQKAHIYAFSENGPRGRGPYKGNLESLNDVSNLMLMCYDCHKKIDQAGGADRYPADLLIQWKAQHEQRVEIVTGIASDKKSNVVLYGANIGSEKSPIQYHACVEAMFPQWYPATERPVPVSMTSELIDSSPQYWQTESQHLLKAFQRKILSIIEDEPCKHFSVFALAPQPLLIQLGALLTDKIDVETYQLHREPKGWVWQDCADDFDYIINQPDNFNGKPALIVSLSDHVSPERITRVIGEDTSIWEITLKNPHNDFMQAKQQLSLFRKYLRSLIVEIKRAHGEATPLHIFPVMPVSCAIEFGRARMPKADMPWLIYDHDMETQEFIKAIELKGDLHGVQSK</sequence>
<evidence type="ECO:0000259" key="2">
    <source>
        <dbReference type="Pfam" id="PF18145"/>
    </source>
</evidence>
<evidence type="ECO:0000259" key="1">
    <source>
        <dbReference type="Pfam" id="PF13391"/>
    </source>
</evidence>
<protein>
    <submittedName>
        <fullName evidence="3">SAVED domain-containing protein</fullName>
    </submittedName>
</protein>
<name>A0A9J6RT11_9GAMM</name>
<evidence type="ECO:0000313" key="4">
    <source>
        <dbReference type="Proteomes" id="UP001069090"/>
    </source>
</evidence>
<dbReference type="Pfam" id="PF13391">
    <property type="entry name" value="HNH_2"/>
    <property type="match status" value="1"/>
</dbReference>
<keyword evidence="4" id="KW-1185">Reference proteome</keyword>
<dbReference type="InterPro" id="IPR040836">
    <property type="entry name" value="SAVED"/>
</dbReference>